<evidence type="ECO:0000313" key="13">
    <source>
        <dbReference type="EMBL" id="QNN75259.1"/>
    </source>
</evidence>
<keyword evidence="2" id="KW-0813">Transport</keyword>
<feature type="domain" description="Cation/H+ exchanger transmembrane" evidence="12">
    <location>
        <begin position="13"/>
        <end position="403"/>
    </location>
</feature>
<accession>A0A7G9T584</accession>
<dbReference type="Proteomes" id="UP000515800">
    <property type="component" value="Chromosome"/>
</dbReference>
<evidence type="ECO:0000256" key="5">
    <source>
        <dbReference type="ARBA" id="ARBA00022989"/>
    </source>
</evidence>
<keyword evidence="3" id="KW-1003">Cell membrane</keyword>
<evidence type="ECO:0000256" key="4">
    <source>
        <dbReference type="ARBA" id="ARBA00022692"/>
    </source>
</evidence>
<feature type="transmembrane region" description="Helical" evidence="11">
    <location>
        <begin position="57"/>
        <end position="74"/>
    </location>
</feature>
<dbReference type="RefSeq" id="WP_187529093.1">
    <property type="nucleotide sequence ID" value="NZ_CP060724.1"/>
</dbReference>
<evidence type="ECO:0000256" key="8">
    <source>
        <dbReference type="ARBA" id="ARBA00023136"/>
    </source>
</evidence>
<evidence type="ECO:0000256" key="6">
    <source>
        <dbReference type="ARBA" id="ARBA00023053"/>
    </source>
</evidence>
<evidence type="ECO:0000256" key="9">
    <source>
        <dbReference type="ARBA" id="ARBA00023201"/>
    </source>
</evidence>
<dbReference type="InterPro" id="IPR006153">
    <property type="entry name" value="Cation/H_exchanger_TM"/>
</dbReference>
<name>A0A7G9T584_9LACO</name>
<dbReference type="AlphaFoldDB" id="A0A7G9T584"/>
<evidence type="ECO:0000256" key="1">
    <source>
        <dbReference type="ARBA" id="ARBA00004651"/>
    </source>
</evidence>
<dbReference type="GO" id="GO:0098719">
    <property type="term" value="P:sodium ion import across plasma membrane"/>
    <property type="evidence" value="ECO:0007669"/>
    <property type="project" value="TreeGrafter"/>
</dbReference>
<keyword evidence="4 11" id="KW-0812">Transmembrane</keyword>
<dbReference type="PANTHER" id="PTHR10110">
    <property type="entry name" value="SODIUM/HYDROGEN EXCHANGER"/>
    <property type="match status" value="1"/>
</dbReference>
<dbReference type="KEGG" id="wdi:H9L19_07820"/>
<proteinExistence type="predicted"/>
<dbReference type="GO" id="GO:0051453">
    <property type="term" value="P:regulation of intracellular pH"/>
    <property type="evidence" value="ECO:0007669"/>
    <property type="project" value="TreeGrafter"/>
</dbReference>
<protein>
    <submittedName>
        <fullName evidence="13">Sodium:proton antiporter</fullName>
    </submittedName>
</protein>
<keyword evidence="9" id="KW-0739">Sodium transport</keyword>
<gene>
    <name evidence="13" type="ORF">H9L19_07820</name>
</gene>
<reference evidence="13 14" key="1">
    <citation type="submission" date="2020-08" db="EMBL/GenBank/DDBJ databases">
        <title>Genome sequence of Weissella diestrammenae KACC 16890T.</title>
        <authorList>
            <person name="Hyun D.-W."/>
            <person name="Bae J.-W."/>
        </authorList>
    </citation>
    <scope>NUCLEOTIDE SEQUENCE [LARGE SCALE GENOMIC DNA]</scope>
    <source>
        <strain evidence="13 14">KACC 16890</strain>
    </source>
</reference>
<keyword evidence="5 11" id="KW-1133">Transmembrane helix</keyword>
<feature type="transmembrane region" description="Helical" evidence="11">
    <location>
        <begin position="272"/>
        <end position="297"/>
    </location>
</feature>
<evidence type="ECO:0000256" key="7">
    <source>
        <dbReference type="ARBA" id="ARBA00023065"/>
    </source>
</evidence>
<feature type="transmembrane region" description="Helical" evidence="11">
    <location>
        <begin position="6"/>
        <end position="24"/>
    </location>
</feature>
<keyword evidence="10" id="KW-0175">Coiled coil</keyword>
<dbReference type="GO" id="GO:0005886">
    <property type="term" value="C:plasma membrane"/>
    <property type="evidence" value="ECO:0007669"/>
    <property type="project" value="UniProtKB-SubCell"/>
</dbReference>
<evidence type="ECO:0000256" key="2">
    <source>
        <dbReference type="ARBA" id="ARBA00022448"/>
    </source>
</evidence>
<feature type="transmembrane region" description="Helical" evidence="11">
    <location>
        <begin position="225"/>
        <end position="252"/>
    </location>
</feature>
<evidence type="ECO:0000256" key="3">
    <source>
        <dbReference type="ARBA" id="ARBA00022475"/>
    </source>
</evidence>
<feature type="transmembrane region" description="Helical" evidence="11">
    <location>
        <begin position="86"/>
        <end position="105"/>
    </location>
</feature>
<feature type="coiled-coil region" evidence="10">
    <location>
        <begin position="538"/>
        <end position="565"/>
    </location>
</feature>
<evidence type="ECO:0000259" key="12">
    <source>
        <dbReference type="Pfam" id="PF00999"/>
    </source>
</evidence>
<keyword evidence="14" id="KW-1185">Reference proteome</keyword>
<feature type="transmembrane region" description="Helical" evidence="11">
    <location>
        <begin position="347"/>
        <end position="371"/>
    </location>
</feature>
<evidence type="ECO:0000313" key="14">
    <source>
        <dbReference type="Proteomes" id="UP000515800"/>
    </source>
</evidence>
<comment type="subcellular location">
    <subcellularLocation>
        <location evidence="1">Cell membrane</location>
        <topology evidence="1">Multi-pass membrane protein</topology>
    </subcellularLocation>
</comment>
<dbReference type="GO" id="GO:0015386">
    <property type="term" value="F:potassium:proton antiporter activity"/>
    <property type="evidence" value="ECO:0007669"/>
    <property type="project" value="TreeGrafter"/>
</dbReference>
<dbReference type="EMBL" id="CP060724">
    <property type="protein sequence ID" value="QNN75259.1"/>
    <property type="molecule type" value="Genomic_DNA"/>
</dbReference>
<feature type="transmembrane region" description="Helical" evidence="11">
    <location>
        <begin position="187"/>
        <end position="205"/>
    </location>
</feature>
<dbReference type="GO" id="GO:0015385">
    <property type="term" value="F:sodium:proton antiporter activity"/>
    <property type="evidence" value="ECO:0007669"/>
    <property type="project" value="InterPro"/>
</dbReference>
<dbReference type="Pfam" id="PF00999">
    <property type="entry name" value="Na_H_Exchanger"/>
    <property type="match status" value="1"/>
</dbReference>
<keyword evidence="6" id="KW-0915">Sodium</keyword>
<dbReference type="InterPro" id="IPR018422">
    <property type="entry name" value="Cation/H_exchanger_CPA1"/>
</dbReference>
<keyword evidence="8 11" id="KW-0472">Membrane</keyword>
<evidence type="ECO:0000256" key="10">
    <source>
        <dbReference type="SAM" id="Coils"/>
    </source>
</evidence>
<feature type="transmembrane region" description="Helical" evidence="11">
    <location>
        <begin position="383"/>
        <end position="405"/>
    </location>
</feature>
<feature type="transmembrane region" description="Helical" evidence="11">
    <location>
        <begin position="111"/>
        <end position="135"/>
    </location>
</feature>
<dbReference type="PANTHER" id="PTHR10110:SF86">
    <property type="entry name" value="SODIUM_HYDROGEN EXCHANGER 7"/>
    <property type="match status" value="1"/>
</dbReference>
<sequence length="716" mass="81851">MDNIYAVATIFCAMIVANLISQIFPRIPQAFFQISIGMALPFLPYFSKYIIELHSEWFMLIVIVPLIFFESYRTPLYNISANIFSILKITFFMAAVLIISISLIVQSTLGWPLVFGIILAAIITPTDATSLSAISGDKNIKSNIERILGLESLFIETTCLVIMSVAVQYVETQELNIFHGISRLPSAIIGGITIGFISGTVMIYLRQFMIRKKATDLSTHMMIQLLGPLAIYLFAEHLHCSGFLAVVVAGIWHNTERHRGDFDSAKLNNSIYQVWQILTKILGGVVFIMLGISVISIVKIYHEFNTVQLVTRIALAILIYATMLIIRFIFIISTNRLENSKDNLNEALLFSLGGVHGTKTIALALAIPIMIDSTHRFLYRDDILLIAMIVVLLSLIVPALSVSYFTTQKCLNYQQEEIYAVQTRMVSSALNYVSELPISDVLKQSVSNLLTLQIGWQPKHWFANDWNQAFKQLQTVRQTAIDAALENNALSGDAIIICHKLFKHNGKDKTPLIAQVRWYLWIIYYYFRHLMDGTKNLYQRDLKRVHHLEHQLKKYQKQITALSVMNQRHRRLREKIAWANKRLAYYHYEIEQNSDNPMMTSYLIDKRWKDAFNEIMAIINPAVDAYLTQLSAQNTDPVLIFALRERSRMDSDIFDPKLKLLTNDEYELYAMVLEEELIYLINSKKSGLISKTLVDELCSQINALQNLLSTLKLDDE</sequence>
<feature type="transmembrane region" description="Helical" evidence="11">
    <location>
        <begin position="309"/>
        <end position="332"/>
    </location>
</feature>
<feature type="transmembrane region" description="Helical" evidence="11">
    <location>
        <begin position="147"/>
        <end position="167"/>
    </location>
</feature>
<evidence type="ECO:0000256" key="11">
    <source>
        <dbReference type="SAM" id="Phobius"/>
    </source>
</evidence>
<organism evidence="13 14">
    <name type="scientific">Weissella diestrammenae</name>
    <dbReference type="NCBI Taxonomy" id="1162633"/>
    <lineage>
        <taxon>Bacteria</taxon>
        <taxon>Bacillati</taxon>
        <taxon>Bacillota</taxon>
        <taxon>Bacilli</taxon>
        <taxon>Lactobacillales</taxon>
        <taxon>Lactobacillaceae</taxon>
        <taxon>Weissella</taxon>
    </lineage>
</organism>
<keyword evidence="7" id="KW-0406">Ion transport</keyword>